<comment type="caution">
    <text evidence="2">The sequence shown here is derived from an EMBL/GenBank/DDBJ whole genome shotgun (WGS) entry which is preliminary data.</text>
</comment>
<feature type="region of interest" description="Disordered" evidence="1">
    <location>
        <begin position="352"/>
        <end position="409"/>
    </location>
</feature>
<feature type="compositionally biased region" description="Low complexity" evidence="1">
    <location>
        <begin position="311"/>
        <end position="324"/>
    </location>
</feature>
<dbReference type="EMBL" id="AJIL01000063">
    <property type="protein sequence ID" value="KNE97838.1"/>
    <property type="molecule type" value="Genomic_DNA"/>
</dbReference>
<keyword evidence="3" id="KW-1185">Reference proteome</keyword>
<proteinExistence type="predicted"/>
<evidence type="ECO:0000256" key="1">
    <source>
        <dbReference type="SAM" id="MobiDB-lite"/>
    </source>
</evidence>
<feature type="region of interest" description="Disordered" evidence="1">
    <location>
        <begin position="19"/>
        <end position="44"/>
    </location>
</feature>
<dbReference type="OrthoDB" id="9995831at2759"/>
<feature type="region of interest" description="Disordered" evidence="1">
    <location>
        <begin position="311"/>
        <end position="330"/>
    </location>
</feature>
<sequence length="409" mass="45709">MHSETRPFTLSPSKLKVGGLVEGHESPRATPKRAPTNTNTMSSFENYTTTGNTYQQAIIEIYESLYQFQRERTDSQEAQVVDCISKWYELNAVFENPFTRAVGIQAIVNQFSLMSFLPGQIWSELGDICESEDYNGNRVVIFSHTLHFDLLGSTDLNSSTTGMQTPYLSVPVTPHGGGTPGTMMNTRYPSFQSAIYARMGSTSSGPQSTTLSQRLKATRSGRESETTWPLYWLISHLSPSQIKNNLFKFDLKLATRLQFNEQARIVTHDDIWGLKELLEFLSPNIFTKFYSFQRWLVGQSADFLSSRYLRSSSSSTDNTTVLSSENGVDDHHHHSLHSECLIAHSPILIRPTTTNTSPLNAHKPHDSSFPTTTTTTGNTATVGNEDEEDDDDDEQNTEAGSIDLTHLTP</sequence>
<protein>
    <submittedName>
        <fullName evidence="2">Uncharacterized protein</fullName>
    </submittedName>
</protein>
<name>A0A0L0VEZ6_9BASI</name>
<gene>
    <name evidence="2" type="ORF">PSTG_08861</name>
</gene>
<dbReference type="Proteomes" id="UP000054564">
    <property type="component" value="Unassembled WGS sequence"/>
</dbReference>
<evidence type="ECO:0000313" key="2">
    <source>
        <dbReference type="EMBL" id="KNE97838.1"/>
    </source>
</evidence>
<organism evidence="2 3">
    <name type="scientific">Puccinia striiformis f. sp. tritici PST-78</name>
    <dbReference type="NCBI Taxonomy" id="1165861"/>
    <lineage>
        <taxon>Eukaryota</taxon>
        <taxon>Fungi</taxon>
        <taxon>Dikarya</taxon>
        <taxon>Basidiomycota</taxon>
        <taxon>Pucciniomycotina</taxon>
        <taxon>Pucciniomycetes</taxon>
        <taxon>Pucciniales</taxon>
        <taxon>Pucciniaceae</taxon>
        <taxon>Puccinia</taxon>
    </lineage>
</organism>
<accession>A0A0L0VEZ6</accession>
<dbReference type="AlphaFoldDB" id="A0A0L0VEZ6"/>
<reference evidence="3" key="1">
    <citation type="submission" date="2014-03" db="EMBL/GenBank/DDBJ databases">
        <title>The Genome Sequence of Puccinia striiformis f. sp. tritici PST-78.</title>
        <authorList>
            <consortium name="The Broad Institute Genome Sequencing Platform"/>
            <person name="Cuomo C."/>
            <person name="Hulbert S."/>
            <person name="Chen X."/>
            <person name="Walker B."/>
            <person name="Young S.K."/>
            <person name="Zeng Q."/>
            <person name="Gargeya S."/>
            <person name="Fitzgerald M."/>
            <person name="Haas B."/>
            <person name="Abouelleil A."/>
            <person name="Alvarado L."/>
            <person name="Arachchi H.M."/>
            <person name="Berlin A.M."/>
            <person name="Chapman S.B."/>
            <person name="Goldberg J."/>
            <person name="Griggs A."/>
            <person name="Gujja S."/>
            <person name="Hansen M."/>
            <person name="Howarth C."/>
            <person name="Imamovic A."/>
            <person name="Larimer J."/>
            <person name="McCowan C."/>
            <person name="Montmayeur A."/>
            <person name="Murphy C."/>
            <person name="Neiman D."/>
            <person name="Pearson M."/>
            <person name="Priest M."/>
            <person name="Roberts A."/>
            <person name="Saif S."/>
            <person name="Shea T."/>
            <person name="Sisk P."/>
            <person name="Sykes S."/>
            <person name="Wortman J."/>
            <person name="Nusbaum C."/>
            <person name="Birren B."/>
        </authorList>
    </citation>
    <scope>NUCLEOTIDE SEQUENCE [LARGE SCALE GENOMIC DNA]</scope>
    <source>
        <strain evidence="3">race PST-78</strain>
    </source>
</reference>
<evidence type="ECO:0000313" key="3">
    <source>
        <dbReference type="Proteomes" id="UP000054564"/>
    </source>
</evidence>
<feature type="compositionally biased region" description="Acidic residues" evidence="1">
    <location>
        <begin position="384"/>
        <end position="396"/>
    </location>
</feature>
<feature type="compositionally biased region" description="Low complexity" evidence="1">
    <location>
        <begin position="371"/>
        <end position="381"/>
    </location>
</feature>
<feature type="compositionally biased region" description="Polar residues" evidence="1">
    <location>
        <begin position="35"/>
        <end position="44"/>
    </location>
</feature>